<dbReference type="InterPro" id="IPR003737">
    <property type="entry name" value="GlcNAc_PI_deacetylase-related"/>
</dbReference>
<accession>A0A561PTW0</accession>
<sequence length="242" mass="26903">MKLDILAIAVHPDDVELGCAGTLMIHAQQGMKVGVVDLTRGELGTRGTPELREKEAQDAAKIMGLEVRENLGLADGFFRNDTMEQMAIITAIRKYRPDIVLANAMDDRHPDHGRAGKLIADSCFLAGLRKVITTVDGQEQEAWRPAQVFHFLQDRYHEPDFVVDITPVMERKLDAIRSFSSQFLAPKDHEPQTYISGAGFFDSVIYRAKMLGKMVGVEYAEGYTSAKMIGVKSFADLINKTT</sequence>
<dbReference type="AlphaFoldDB" id="A0A561PTW0"/>
<proteinExistence type="predicted"/>
<keyword evidence="2" id="KW-1185">Reference proteome</keyword>
<comment type="caution">
    <text evidence="1">The sequence shown here is derived from an EMBL/GenBank/DDBJ whole genome shotgun (WGS) entry which is preliminary data.</text>
</comment>
<dbReference type="GO" id="GO:0019213">
    <property type="term" value="F:deacetylase activity"/>
    <property type="evidence" value="ECO:0007669"/>
    <property type="project" value="InterPro"/>
</dbReference>
<reference evidence="1 2" key="1">
    <citation type="submission" date="2019-06" db="EMBL/GenBank/DDBJ databases">
        <title>Sorghum-associated microbial communities from plants grown in Nebraska, USA.</title>
        <authorList>
            <person name="Schachtman D."/>
        </authorList>
    </citation>
    <scope>NUCLEOTIDE SEQUENCE [LARGE SCALE GENOMIC DNA]</scope>
    <source>
        <strain evidence="1 2">1209</strain>
    </source>
</reference>
<dbReference type="Pfam" id="PF02585">
    <property type="entry name" value="PIG-L"/>
    <property type="match status" value="1"/>
</dbReference>
<dbReference type="InterPro" id="IPR024078">
    <property type="entry name" value="LmbE-like_dom_sf"/>
</dbReference>
<dbReference type="GO" id="GO:0071793">
    <property type="term" value="P:bacillithiol biosynthetic process"/>
    <property type="evidence" value="ECO:0007669"/>
    <property type="project" value="InterPro"/>
</dbReference>
<name>A0A561PTW0_9BACT</name>
<dbReference type="NCBIfam" id="TIGR04001">
    <property type="entry name" value="thiol_BshB1"/>
    <property type="match status" value="1"/>
</dbReference>
<protein>
    <submittedName>
        <fullName evidence="1">Bacillithiol biosynthesis deacetylase BshB1</fullName>
    </submittedName>
</protein>
<dbReference type="PANTHER" id="PTHR12993">
    <property type="entry name" value="N-ACETYLGLUCOSAMINYL-PHOSPHATIDYLINOSITOL DE-N-ACETYLASE-RELATED"/>
    <property type="match status" value="1"/>
</dbReference>
<evidence type="ECO:0000313" key="2">
    <source>
        <dbReference type="Proteomes" id="UP000320811"/>
    </source>
</evidence>
<dbReference type="InterPro" id="IPR023842">
    <property type="entry name" value="Bacillithiol_biosynth_BshB1"/>
</dbReference>
<dbReference type="Gene3D" id="3.40.50.10320">
    <property type="entry name" value="LmbE-like"/>
    <property type="match status" value="1"/>
</dbReference>
<dbReference type="PANTHER" id="PTHR12993:SF30">
    <property type="entry name" value="N-ACETYL-ALPHA-D-GLUCOSAMINYL L-MALATE DEACETYLASE 1"/>
    <property type="match status" value="1"/>
</dbReference>
<organism evidence="1 2">
    <name type="scientific">Chitinophaga polysaccharea</name>
    <dbReference type="NCBI Taxonomy" id="1293035"/>
    <lineage>
        <taxon>Bacteria</taxon>
        <taxon>Pseudomonadati</taxon>
        <taxon>Bacteroidota</taxon>
        <taxon>Chitinophagia</taxon>
        <taxon>Chitinophagales</taxon>
        <taxon>Chitinophagaceae</taxon>
        <taxon>Chitinophaga</taxon>
    </lineage>
</organism>
<dbReference type="EMBL" id="VIWO01000003">
    <property type="protein sequence ID" value="TWF41549.1"/>
    <property type="molecule type" value="Genomic_DNA"/>
</dbReference>
<dbReference type="GO" id="GO:0016811">
    <property type="term" value="F:hydrolase activity, acting on carbon-nitrogen (but not peptide) bonds, in linear amides"/>
    <property type="evidence" value="ECO:0007669"/>
    <property type="project" value="TreeGrafter"/>
</dbReference>
<dbReference type="RefSeq" id="WP_145669485.1">
    <property type="nucleotide sequence ID" value="NZ_VIWO01000003.1"/>
</dbReference>
<gene>
    <name evidence="1" type="ORF">FHW36_103353</name>
</gene>
<evidence type="ECO:0000313" key="1">
    <source>
        <dbReference type="EMBL" id="TWF41549.1"/>
    </source>
</evidence>
<dbReference type="Proteomes" id="UP000320811">
    <property type="component" value="Unassembled WGS sequence"/>
</dbReference>
<dbReference type="SUPFAM" id="SSF102588">
    <property type="entry name" value="LmbE-like"/>
    <property type="match status" value="1"/>
</dbReference>
<dbReference type="OrthoDB" id="9778719at2"/>